<dbReference type="EMBL" id="JAPMLD010000002">
    <property type="protein sequence ID" value="MDW4823851.1"/>
    <property type="molecule type" value="Genomic_DNA"/>
</dbReference>
<evidence type="ECO:0000259" key="2">
    <source>
        <dbReference type="Pfam" id="PF13649"/>
    </source>
</evidence>
<dbReference type="Gene3D" id="3.40.50.150">
    <property type="entry name" value="Vaccinia Virus protein VP39"/>
    <property type="match status" value="1"/>
</dbReference>
<keyword evidence="6" id="KW-1185">Reference proteome</keyword>
<dbReference type="Proteomes" id="UP001271263">
    <property type="component" value="Unassembled WGS sequence"/>
</dbReference>
<feature type="domain" description="Methyltransferase" evidence="2">
    <location>
        <begin position="76"/>
        <end position="176"/>
    </location>
</feature>
<comment type="caution">
    <text evidence="3">The sequence shown here is derived from an EMBL/GenBank/DDBJ whole genome shotgun (WGS) entry which is preliminary data.</text>
</comment>
<evidence type="ECO:0000313" key="5">
    <source>
        <dbReference type="Proteomes" id="UP001259340"/>
    </source>
</evidence>
<dbReference type="EMBL" id="JAPMLE010000001">
    <property type="protein sequence ID" value="MDR8523714.1"/>
    <property type="molecule type" value="Genomic_DNA"/>
</dbReference>
<dbReference type="SUPFAM" id="SSF53335">
    <property type="entry name" value="S-adenosyl-L-methionine-dependent methyltransferases"/>
    <property type="match status" value="1"/>
</dbReference>
<dbReference type="Pfam" id="PF13649">
    <property type="entry name" value="Methyltransf_25"/>
    <property type="match status" value="1"/>
</dbReference>
<dbReference type="GO" id="GO:0032259">
    <property type="term" value="P:methylation"/>
    <property type="evidence" value="ECO:0007669"/>
    <property type="project" value="UniProtKB-KW"/>
</dbReference>
<accession>A0AAW8NPJ1</accession>
<evidence type="ECO:0000313" key="4">
    <source>
        <dbReference type="EMBL" id="MDW4823851.1"/>
    </source>
</evidence>
<dbReference type="CDD" id="cd02440">
    <property type="entry name" value="AdoMet_MTases"/>
    <property type="match status" value="1"/>
</dbReference>
<proteinExistence type="predicted"/>
<evidence type="ECO:0000313" key="6">
    <source>
        <dbReference type="Proteomes" id="UP001271263"/>
    </source>
</evidence>
<keyword evidence="3" id="KW-0489">Methyltransferase</keyword>
<gene>
    <name evidence="3" type="ORF">OS133_08465</name>
    <name evidence="4" type="ORF">OS134_07250</name>
</gene>
<dbReference type="AlphaFoldDB" id="A0AAW8NPJ1"/>
<dbReference type="InterPro" id="IPR029063">
    <property type="entry name" value="SAM-dependent_MTases_sf"/>
</dbReference>
<dbReference type="PANTHER" id="PTHR43861">
    <property type="entry name" value="TRANS-ACONITATE 2-METHYLTRANSFERASE-RELATED"/>
    <property type="match status" value="1"/>
</dbReference>
<dbReference type="GO" id="GO:0008168">
    <property type="term" value="F:methyltransferase activity"/>
    <property type="evidence" value="ECO:0007669"/>
    <property type="project" value="UniProtKB-KW"/>
</dbReference>
<evidence type="ECO:0000256" key="1">
    <source>
        <dbReference type="ARBA" id="ARBA00022679"/>
    </source>
</evidence>
<reference evidence="4 6" key="1">
    <citation type="journal article" date="2022" name="bioRxiv">
        <title>Prophages regulate Shewanella fidelis 3313 motility and biofilm formation: implications for gut colonization dynamics in Ciona robusta.</title>
        <authorList>
            <person name="Natarajan O."/>
            <person name="Gibboney S.L."/>
            <person name="Young M.N."/>
            <person name="Lim S.J."/>
            <person name="Pluta N."/>
            <person name="Atkinson C.G."/>
            <person name="Leigh B.A."/>
            <person name="Liberti A."/>
            <person name="Kees E.D."/>
            <person name="Breitbart M."/>
            <person name="Gralnick J.A."/>
            <person name="Dishaw L.J."/>
        </authorList>
    </citation>
    <scope>NUCLEOTIDE SEQUENCE [LARGE SCALE GENOMIC DNA]</scope>
    <source>
        <strain evidence="4 6">JG4066</strain>
    </source>
</reference>
<name>A0AAW8NPJ1_9GAMM</name>
<dbReference type="RefSeq" id="WP_310654587.1">
    <property type="nucleotide sequence ID" value="NZ_JAPMLA010000001.1"/>
</dbReference>
<dbReference type="InterPro" id="IPR041698">
    <property type="entry name" value="Methyltransf_25"/>
</dbReference>
<keyword evidence="1" id="KW-0808">Transferase</keyword>
<sequence length="261" mass="28601">MTPKLLPDPNLSFYNRNSEQLAQQYDSKPFTEVHQSWSHHLADLFVALAAHYSANSSTNLLATQANAITYSQQLQILDIGAGTGRDAKYLAELGNAQQQVTVYAVEPATELAAIGKQHTKDLAVIWLEDTLPELKQVTATDIKFDLILLSAVWMHIPSAERLTALTQLSQLLAPQGKLIITLRHGPSGDERIMHSVSIQELALLSHQLGLSIIDSISAETDKLGRTEVSWETVVIQFSAASTVKSAVQFDTSSLRTSEQAK</sequence>
<protein>
    <submittedName>
        <fullName evidence="3">Class I SAM-dependent methyltransferase</fullName>
    </submittedName>
</protein>
<dbReference type="Proteomes" id="UP001259340">
    <property type="component" value="Unassembled WGS sequence"/>
</dbReference>
<evidence type="ECO:0000313" key="3">
    <source>
        <dbReference type="EMBL" id="MDR8523714.1"/>
    </source>
</evidence>
<reference evidence="3" key="2">
    <citation type="submission" date="2022-11" db="EMBL/GenBank/DDBJ databases">
        <title>Prophages regulate Shewanella fidelis motility and biofilm formation: implications for gut colonization dynamics in Ciona robusta.</title>
        <authorList>
            <person name="Natarajan O."/>
            <person name="Gibboney S.L."/>
            <person name="Young M.N."/>
            <person name="Lim S.J."/>
            <person name="Pluta N."/>
            <person name="Atkinson C.G.F."/>
            <person name="Leigh B.A."/>
            <person name="Liberti A."/>
            <person name="Kees E."/>
            <person name="Breitbart M."/>
            <person name="Gralnick J."/>
            <person name="Dishaw L.J."/>
        </authorList>
    </citation>
    <scope>NUCLEOTIDE SEQUENCE</scope>
    <source>
        <strain evidence="3">3313</strain>
    </source>
</reference>
<organism evidence="3 5">
    <name type="scientific">Shewanella fidelis</name>
    <dbReference type="NCBI Taxonomy" id="173509"/>
    <lineage>
        <taxon>Bacteria</taxon>
        <taxon>Pseudomonadati</taxon>
        <taxon>Pseudomonadota</taxon>
        <taxon>Gammaproteobacteria</taxon>
        <taxon>Alteromonadales</taxon>
        <taxon>Shewanellaceae</taxon>
        <taxon>Shewanella</taxon>
    </lineage>
</organism>